<dbReference type="CDD" id="cd00148">
    <property type="entry name" value="PROF"/>
    <property type="match status" value="1"/>
</dbReference>
<accession>A0A8B9R2U0</accession>
<reference evidence="11" key="2">
    <citation type="submission" date="2025-08" db="UniProtKB">
        <authorList>
            <consortium name="Ensembl"/>
        </authorList>
    </citation>
    <scope>IDENTIFICATION</scope>
</reference>
<comment type="similarity">
    <text evidence="2 9">Belongs to the profilin family.</text>
</comment>
<keyword evidence="4" id="KW-0963">Cytoplasm</keyword>
<evidence type="ECO:0000256" key="10">
    <source>
        <dbReference type="SAM" id="MobiDB-lite"/>
    </source>
</evidence>
<evidence type="ECO:0000256" key="6">
    <source>
        <dbReference type="ARBA" id="ARBA00022871"/>
    </source>
</evidence>
<evidence type="ECO:0000256" key="5">
    <source>
        <dbReference type="ARBA" id="ARBA00022782"/>
    </source>
</evidence>
<evidence type="ECO:0000256" key="4">
    <source>
        <dbReference type="ARBA" id="ARBA00022490"/>
    </source>
</evidence>
<sequence>MRRDGGAAGSLRAHRPHSPRQRQPGSPPTRGGRSQPIRKGAPRRLSQSGAGWKMSQLQALLNDGLIRTKHVENAAIININERKVCASTSGFYVPPENAINLIYTFYNNLMQVRREGLYFKQKHYKCVRADEDSIYLKNPDGGLIAVKTNAFILIATYKVGMYPSVCVEAVEKLDYFRDKGS</sequence>
<dbReference type="Proteomes" id="UP000694400">
    <property type="component" value="Chromosome 3"/>
</dbReference>
<evidence type="ECO:0000256" key="9">
    <source>
        <dbReference type="RuleBase" id="RU003909"/>
    </source>
</evidence>
<keyword evidence="6" id="KW-0744">Spermatogenesis</keyword>
<dbReference type="GO" id="GO:0007283">
    <property type="term" value="P:spermatogenesis"/>
    <property type="evidence" value="ECO:0007669"/>
    <property type="project" value="UniProtKB-KW"/>
</dbReference>
<dbReference type="SUPFAM" id="SSF55770">
    <property type="entry name" value="Profilin (actin-binding protein)"/>
    <property type="match status" value="1"/>
</dbReference>
<dbReference type="GO" id="GO:0003785">
    <property type="term" value="F:actin monomer binding"/>
    <property type="evidence" value="ECO:0007669"/>
    <property type="project" value="TreeGrafter"/>
</dbReference>
<dbReference type="Ensembl" id="ENSAPLT00020001616.1">
    <property type="protein sequence ID" value="ENSAPLP00020001510.1"/>
    <property type="gene ID" value="ENSAPLG00020001114.1"/>
</dbReference>
<dbReference type="FunFam" id="3.30.450.30:FF:000007">
    <property type="entry name" value="Profilin"/>
    <property type="match status" value="1"/>
</dbReference>
<dbReference type="InterPro" id="IPR036140">
    <property type="entry name" value="PFN_sf"/>
</dbReference>
<dbReference type="Gene3D" id="3.30.450.30">
    <property type="entry name" value="Dynein light chain 2a, cytoplasmic"/>
    <property type="match status" value="1"/>
</dbReference>
<proteinExistence type="inferred from homology"/>
<evidence type="ECO:0000256" key="2">
    <source>
        <dbReference type="ARBA" id="ARBA00010058"/>
    </source>
</evidence>
<evidence type="ECO:0000256" key="3">
    <source>
        <dbReference type="ARBA" id="ARBA00022473"/>
    </source>
</evidence>
<evidence type="ECO:0000256" key="8">
    <source>
        <dbReference type="ARBA" id="ARBA00059169"/>
    </source>
</evidence>
<dbReference type="Pfam" id="PF00235">
    <property type="entry name" value="Profilin"/>
    <property type="match status" value="1"/>
</dbReference>
<reference evidence="11" key="1">
    <citation type="submission" date="2019-08" db="EMBL/GenBank/DDBJ databases">
        <title>Three high-quality genomes provides insights into domestication of ducks.</title>
        <authorList>
            <person name="Hou Z.C."/>
            <person name="Zhu F."/>
            <person name="Yin Z.T."/>
            <person name="Zhang F."/>
        </authorList>
    </citation>
    <scope>NUCLEOTIDE SEQUENCE [LARGE SCALE GENOMIC DNA]</scope>
</reference>
<evidence type="ECO:0000256" key="1">
    <source>
        <dbReference type="ARBA" id="ARBA00004496"/>
    </source>
</evidence>
<keyword evidence="9" id="KW-0009">Actin-binding</keyword>
<reference evidence="11" key="3">
    <citation type="submission" date="2025-09" db="UniProtKB">
        <authorList>
            <consortium name="Ensembl"/>
        </authorList>
    </citation>
    <scope>IDENTIFICATION</scope>
</reference>
<evidence type="ECO:0000313" key="11">
    <source>
        <dbReference type="Ensembl" id="ENSAPLP00020001510.1"/>
    </source>
</evidence>
<feature type="region of interest" description="Disordered" evidence="10">
    <location>
        <begin position="1"/>
        <end position="49"/>
    </location>
</feature>
<keyword evidence="7" id="KW-0446">Lipid-binding</keyword>
<keyword evidence="5" id="KW-0221">Differentiation</keyword>
<dbReference type="PANTHER" id="PTHR11604:SF2">
    <property type="entry name" value="PROFILIN-4"/>
    <property type="match status" value="1"/>
</dbReference>
<evidence type="ECO:0000313" key="12">
    <source>
        <dbReference type="Proteomes" id="UP000694400"/>
    </source>
</evidence>
<dbReference type="InterPro" id="IPR005455">
    <property type="entry name" value="PFN_euk"/>
</dbReference>
<dbReference type="AlphaFoldDB" id="A0A8B9R2U0"/>
<dbReference type="PANTHER" id="PTHR11604">
    <property type="entry name" value="PROFILIN"/>
    <property type="match status" value="1"/>
</dbReference>
<dbReference type="GO" id="GO:0005938">
    <property type="term" value="C:cell cortex"/>
    <property type="evidence" value="ECO:0007669"/>
    <property type="project" value="TreeGrafter"/>
</dbReference>
<dbReference type="GO" id="GO:0030154">
    <property type="term" value="P:cell differentiation"/>
    <property type="evidence" value="ECO:0007669"/>
    <property type="project" value="UniProtKB-KW"/>
</dbReference>
<dbReference type="InterPro" id="IPR048278">
    <property type="entry name" value="PFN"/>
</dbReference>
<evidence type="ECO:0000256" key="7">
    <source>
        <dbReference type="ARBA" id="ARBA00023121"/>
    </source>
</evidence>
<keyword evidence="3" id="KW-0217">Developmental protein</keyword>
<name>A0A8B9R2U0_ANAPL</name>
<dbReference type="SMART" id="SM00392">
    <property type="entry name" value="PROF"/>
    <property type="match status" value="1"/>
</dbReference>
<comment type="function">
    <text evidence="8">Involved in male fertility. Required for manchette development and acrosome biogenesis during spermiogenesis. Binds in vitro to phospholipids, including phosphatidylinositol 3-phosphate (PtdIns(3)P), phosphatidylinositol 4,5-bisphosphate (PtdIns(4,5)P2), phosphatidylinositol 4-phosphate (PtdIns(4)P) and phosphatidic acid (PA). Contrary to other profilin family members, does not bind to actin in vitro.</text>
</comment>
<dbReference type="GO" id="GO:0008289">
    <property type="term" value="F:lipid binding"/>
    <property type="evidence" value="ECO:0007669"/>
    <property type="project" value="UniProtKB-KW"/>
</dbReference>
<protein>
    <recommendedName>
        <fullName evidence="9">Profilin</fullName>
    </recommendedName>
</protein>
<comment type="subcellular location">
    <subcellularLocation>
        <location evidence="1">Cytoplasm</location>
    </subcellularLocation>
</comment>
<organism evidence="11 12">
    <name type="scientific">Anas platyrhynchos</name>
    <name type="common">Mallard</name>
    <name type="synonym">Anas boschas</name>
    <dbReference type="NCBI Taxonomy" id="8839"/>
    <lineage>
        <taxon>Eukaryota</taxon>
        <taxon>Metazoa</taxon>
        <taxon>Chordata</taxon>
        <taxon>Craniata</taxon>
        <taxon>Vertebrata</taxon>
        <taxon>Euteleostomi</taxon>
        <taxon>Archelosauria</taxon>
        <taxon>Archosauria</taxon>
        <taxon>Dinosauria</taxon>
        <taxon>Saurischia</taxon>
        <taxon>Theropoda</taxon>
        <taxon>Coelurosauria</taxon>
        <taxon>Aves</taxon>
        <taxon>Neognathae</taxon>
        <taxon>Galloanserae</taxon>
        <taxon>Anseriformes</taxon>
        <taxon>Anatidae</taxon>
        <taxon>Anatinae</taxon>
        <taxon>Anas</taxon>
    </lineage>
</organism>